<dbReference type="SUPFAM" id="SSF51045">
    <property type="entry name" value="WW domain"/>
    <property type="match status" value="1"/>
</dbReference>
<keyword evidence="4" id="KW-1185">Reference proteome</keyword>
<gene>
    <name evidence="3" type="ORF">EC957_006588</name>
</gene>
<feature type="compositionally biased region" description="Polar residues" evidence="1">
    <location>
        <begin position="1"/>
        <end position="18"/>
    </location>
</feature>
<feature type="region of interest" description="Disordered" evidence="1">
    <location>
        <begin position="1"/>
        <end position="27"/>
    </location>
</feature>
<sequence>MGCSGSKSVDNGSSAYRPQQQQQQQQYAVNIPPSTLPQGWISQYDPNKQSLYYVHPQTNNVTWAHPLGPSYHAQETTRFHQIQQLQRQQFSSNQSGFYDSYNRQGGMGAGAGLAMGMMAGGAMGLMAGSMLGGGMHGGYYGGASDVTPAEHVSGGDYSGSGDYSGGGDFGGGDFGGGDFGGGF</sequence>
<reference evidence="3" key="1">
    <citation type="journal article" date="2020" name="Fungal Divers.">
        <title>Resolving the Mortierellaceae phylogeny through synthesis of multi-gene phylogenetics and phylogenomics.</title>
        <authorList>
            <person name="Vandepol N."/>
            <person name="Liber J."/>
            <person name="Desiro A."/>
            <person name="Na H."/>
            <person name="Kennedy M."/>
            <person name="Barry K."/>
            <person name="Grigoriev I.V."/>
            <person name="Miller A.N."/>
            <person name="O'Donnell K."/>
            <person name="Stajich J.E."/>
            <person name="Bonito G."/>
        </authorList>
    </citation>
    <scope>NUCLEOTIDE SEQUENCE</scope>
    <source>
        <strain evidence="3">NRRL 2591</strain>
    </source>
</reference>
<dbReference type="InterPro" id="IPR001202">
    <property type="entry name" value="WW_dom"/>
</dbReference>
<dbReference type="PROSITE" id="PS50020">
    <property type="entry name" value="WW_DOMAIN_2"/>
    <property type="match status" value="1"/>
</dbReference>
<evidence type="ECO:0000256" key="1">
    <source>
        <dbReference type="SAM" id="MobiDB-lite"/>
    </source>
</evidence>
<evidence type="ECO:0000313" key="4">
    <source>
        <dbReference type="Proteomes" id="UP000723463"/>
    </source>
</evidence>
<protein>
    <recommendedName>
        <fullName evidence="2">WW domain-containing protein</fullName>
    </recommendedName>
</protein>
<feature type="domain" description="WW" evidence="2">
    <location>
        <begin position="34"/>
        <end position="68"/>
    </location>
</feature>
<dbReference type="Proteomes" id="UP000723463">
    <property type="component" value="Unassembled WGS sequence"/>
</dbReference>
<evidence type="ECO:0000313" key="3">
    <source>
        <dbReference type="EMBL" id="KAF9551695.1"/>
    </source>
</evidence>
<evidence type="ECO:0000259" key="2">
    <source>
        <dbReference type="PROSITE" id="PS50020"/>
    </source>
</evidence>
<proteinExistence type="predicted"/>
<organism evidence="3 4">
    <name type="scientific">Mortierella hygrophila</name>
    <dbReference type="NCBI Taxonomy" id="979708"/>
    <lineage>
        <taxon>Eukaryota</taxon>
        <taxon>Fungi</taxon>
        <taxon>Fungi incertae sedis</taxon>
        <taxon>Mucoromycota</taxon>
        <taxon>Mortierellomycotina</taxon>
        <taxon>Mortierellomycetes</taxon>
        <taxon>Mortierellales</taxon>
        <taxon>Mortierellaceae</taxon>
        <taxon>Mortierella</taxon>
    </lineage>
</organism>
<dbReference type="Pfam" id="PF00397">
    <property type="entry name" value="WW"/>
    <property type="match status" value="1"/>
</dbReference>
<dbReference type="Gene3D" id="2.20.70.10">
    <property type="match status" value="1"/>
</dbReference>
<dbReference type="EMBL" id="JAAAXW010000003">
    <property type="protein sequence ID" value="KAF9551695.1"/>
    <property type="molecule type" value="Genomic_DNA"/>
</dbReference>
<name>A0A9P6FIH7_9FUNG</name>
<accession>A0A9P6FIH7</accession>
<dbReference type="AlphaFoldDB" id="A0A9P6FIH7"/>
<comment type="caution">
    <text evidence="3">The sequence shown here is derived from an EMBL/GenBank/DDBJ whole genome shotgun (WGS) entry which is preliminary data.</text>
</comment>
<dbReference type="InterPro" id="IPR036020">
    <property type="entry name" value="WW_dom_sf"/>
</dbReference>